<dbReference type="Proteomes" id="UP001501586">
    <property type="component" value="Unassembled WGS sequence"/>
</dbReference>
<feature type="transmembrane region" description="Helical" evidence="12">
    <location>
        <begin position="269"/>
        <end position="287"/>
    </location>
</feature>
<feature type="transmembrane region" description="Helical" evidence="12">
    <location>
        <begin position="160"/>
        <end position="178"/>
    </location>
</feature>
<dbReference type="SUPFAM" id="SSF103473">
    <property type="entry name" value="MFS general substrate transporter"/>
    <property type="match status" value="1"/>
</dbReference>
<sequence>MVGLALAALSSGIAGVVGFTEVLEPTAMRDIFLEVEGTTFDVRQAVLALLLVFVLTAAGVFLPHRVLGGLAPPARRTVLGVTSVATAVAALALFFFPVVWLSWLVALLLGVAVAVMVLQSPDANQKPWRTAGVAAGLLLFVTYAFQIVGGVEAGALGVRWFLLLGAVLLLVAAVLVLLGPAQPQAPPETGTFPQASAALRAPEEIARPWACHLLFGVLGAVFALAQPAVIDEGFGQAGFAVIVCSALLGWAIGYEVGPTFAPGMTRPRLTSFALLGSGVLMGAAGIIEELSGKAVLSGAVAFAVGVGVRAQPYVFSRRVGVTLGGVLALLLASAGFRAEVPLSTYAHWSVSSIGIGYGAVGLAALIAGVVALFTFSPQGLQGLAVDVVHAFRSPAAVPEGHSRGLPSGGALGPAGDHAAATGVFVAFEGADGSGKSTQASLLAEHLRSRGLGPVTVTREPGGTEAGRAMRSVLLDGEGVAARSEALLFAADRAHHVAALVGPALERGEVVITDRYIDSSLSYQAAGRELPRDEIAQLSRWATEGLVPHLTIVLDIDPQTAAARTASRGEQNHLDSADIEFRRRVRESFLDLAAKEPSRYIVIDADRTAAQIAADVHAAVDRLLSTRAAPQVRPDQARSAPVPPGVPGSAVPADHSGEAVTTVLDRGGAAQSAHPPADRSTPDRSTPDRSSATPHPAPATPNLAQAPKQTGPVLPTDQGEAATTVIPTRGSESAAVRPDEEPTTVLPGRPAAEEPQFRQTKSRERLQAQAEIERRARERLRQARMRSSGRERPQNSGPQNSGPQGPGPQEPGSQEPGPRDDGPGRRR</sequence>
<feature type="compositionally biased region" description="Basic and acidic residues" evidence="11">
    <location>
        <begin position="816"/>
        <end position="826"/>
    </location>
</feature>
<evidence type="ECO:0000256" key="6">
    <source>
        <dbReference type="ARBA" id="ARBA00022741"/>
    </source>
</evidence>
<dbReference type="HAMAP" id="MF_00165">
    <property type="entry name" value="Thymidylate_kinase"/>
    <property type="match status" value="1"/>
</dbReference>
<comment type="caution">
    <text evidence="14">The sequence shown here is derived from an EMBL/GenBank/DDBJ whole genome shotgun (WGS) entry which is preliminary data.</text>
</comment>
<keyword evidence="12" id="KW-0812">Transmembrane</keyword>
<keyword evidence="12" id="KW-0472">Membrane</keyword>
<dbReference type="PANTHER" id="PTHR10344">
    <property type="entry name" value="THYMIDYLATE KINASE"/>
    <property type="match status" value="1"/>
</dbReference>
<feature type="transmembrane region" description="Helical" evidence="12">
    <location>
        <begin position="293"/>
        <end position="310"/>
    </location>
</feature>
<dbReference type="PANTHER" id="PTHR10344:SF4">
    <property type="entry name" value="UMP-CMP KINASE 2, MITOCHONDRIAL"/>
    <property type="match status" value="1"/>
</dbReference>
<feature type="transmembrane region" description="Helical" evidence="12">
    <location>
        <begin position="319"/>
        <end position="336"/>
    </location>
</feature>
<evidence type="ECO:0000313" key="14">
    <source>
        <dbReference type="EMBL" id="GAA4284639.1"/>
    </source>
</evidence>
<dbReference type="EC" id="2.7.4.9" evidence="2 10"/>
<evidence type="ECO:0000256" key="2">
    <source>
        <dbReference type="ARBA" id="ARBA00012980"/>
    </source>
</evidence>
<feature type="region of interest" description="Disordered" evidence="11">
    <location>
        <begin position="626"/>
        <end position="826"/>
    </location>
</feature>
<comment type="similarity">
    <text evidence="1 10">Belongs to the thymidylate kinase family.</text>
</comment>
<dbReference type="CDD" id="cd01672">
    <property type="entry name" value="TMPK"/>
    <property type="match status" value="1"/>
</dbReference>
<evidence type="ECO:0000256" key="5">
    <source>
        <dbReference type="ARBA" id="ARBA00022727"/>
    </source>
</evidence>
<feature type="compositionally biased region" description="Low complexity" evidence="11">
    <location>
        <begin position="793"/>
        <end position="802"/>
    </location>
</feature>
<keyword evidence="8 10" id="KW-0067">ATP-binding</keyword>
<keyword evidence="15" id="KW-1185">Reference proteome</keyword>
<feature type="transmembrane region" description="Helical" evidence="12">
    <location>
        <begin position="236"/>
        <end position="257"/>
    </location>
</feature>
<feature type="domain" description="Thymidylate kinase-like" evidence="13">
    <location>
        <begin position="427"/>
        <end position="611"/>
    </location>
</feature>
<evidence type="ECO:0000256" key="3">
    <source>
        <dbReference type="ARBA" id="ARBA00017144"/>
    </source>
</evidence>
<gene>
    <name evidence="10" type="primary">tmk</name>
    <name evidence="14" type="ORF">GCM10022261_21700</name>
</gene>
<protein>
    <recommendedName>
        <fullName evidence="3 10">Thymidylate kinase</fullName>
        <ecNumber evidence="2 10">2.7.4.9</ecNumber>
    </recommendedName>
    <alternativeName>
        <fullName evidence="10">dTMP kinase</fullName>
    </alternativeName>
</protein>
<evidence type="ECO:0000259" key="13">
    <source>
        <dbReference type="Pfam" id="PF02223"/>
    </source>
</evidence>
<dbReference type="InterPro" id="IPR027417">
    <property type="entry name" value="P-loop_NTPase"/>
</dbReference>
<evidence type="ECO:0000256" key="9">
    <source>
        <dbReference type="ARBA" id="ARBA00048743"/>
    </source>
</evidence>
<dbReference type="Pfam" id="PF02223">
    <property type="entry name" value="Thymidylate_kin"/>
    <property type="match status" value="1"/>
</dbReference>
<keyword evidence="12" id="KW-1133">Transmembrane helix</keyword>
<comment type="function">
    <text evidence="10">Phosphorylation of dTMP to form dTDP in both de novo and salvage pathways of dTTP synthesis.</text>
</comment>
<reference evidence="15" key="1">
    <citation type="journal article" date="2019" name="Int. J. Syst. Evol. Microbiol.">
        <title>The Global Catalogue of Microorganisms (GCM) 10K type strain sequencing project: providing services to taxonomists for standard genome sequencing and annotation.</title>
        <authorList>
            <consortium name="The Broad Institute Genomics Platform"/>
            <consortium name="The Broad Institute Genome Sequencing Center for Infectious Disease"/>
            <person name="Wu L."/>
            <person name="Ma J."/>
        </authorList>
    </citation>
    <scope>NUCLEOTIDE SEQUENCE [LARGE SCALE GENOMIC DNA]</scope>
    <source>
        <strain evidence="15">JCM 17458</strain>
    </source>
</reference>
<dbReference type="InterPro" id="IPR036259">
    <property type="entry name" value="MFS_trans_sf"/>
</dbReference>
<feature type="transmembrane region" description="Helical" evidence="12">
    <location>
        <begin position="130"/>
        <end position="148"/>
    </location>
</feature>
<evidence type="ECO:0000256" key="11">
    <source>
        <dbReference type="SAM" id="MobiDB-lite"/>
    </source>
</evidence>
<dbReference type="InterPro" id="IPR018094">
    <property type="entry name" value="Thymidylate_kinase"/>
</dbReference>
<feature type="transmembrane region" description="Helical" evidence="12">
    <location>
        <begin position="74"/>
        <end position="94"/>
    </location>
</feature>
<comment type="catalytic activity">
    <reaction evidence="9 10">
        <text>dTMP + ATP = dTDP + ADP</text>
        <dbReference type="Rhea" id="RHEA:13517"/>
        <dbReference type="ChEBI" id="CHEBI:30616"/>
        <dbReference type="ChEBI" id="CHEBI:58369"/>
        <dbReference type="ChEBI" id="CHEBI:63528"/>
        <dbReference type="ChEBI" id="CHEBI:456216"/>
        <dbReference type="EC" id="2.7.4.9"/>
    </reaction>
</comment>
<feature type="compositionally biased region" description="Basic and acidic residues" evidence="11">
    <location>
        <begin position="750"/>
        <end position="780"/>
    </location>
</feature>
<feature type="transmembrane region" description="Helical" evidence="12">
    <location>
        <begin position="100"/>
        <end position="118"/>
    </location>
</feature>
<feature type="transmembrane region" description="Helical" evidence="12">
    <location>
        <begin position="209"/>
        <end position="230"/>
    </location>
</feature>
<dbReference type="InterPro" id="IPR039430">
    <property type="entry name" value="Thymidylate_kin-like_dom"/>
</dbReference>
<accession>A0ABP8EL12</accession>
<evidence type="ECO:0000256" key="4">
    <source>
        <dbReference type="ARBA" id="ARBA00022679"/>
    </source>
</evidence>
<feature type="binding site" evidence="10">
    <location>
        <begin position="429"/>
        <end position="436"/>
    </location>
    <ligand>
        <name>ATP</name>
        <dbReference type="ChEBI" id="CHEBI:30616"/>
    </ligand>
</feature>
<name>A0ABP8EL12_9MICO</name>
<evidence type="ECO:0000313" key="15">
    <source>
        <dbReference type="Proteomes" id="UP001501586"/>
    </source>
</evidence>
<evidence type="ECO:0000256" key="8">
    <source>
        <dbReference type="ARBA" id="ARBA00022840"/>
    </source>
</evidence>
<evidence type="ECO:0000256" key="12">
    <source>
        <dbReference type="SAM" id="Phobius"/>
    </source>
</evidence>
<proteinExistence type="inferred from homology"/>
<evidence type="ECO:0000256" key="7">
    <source>
        <dbReference type="ARBA" id="ARBA00022777"/>
    </source>
</evidence>
<keyword evidence="7 10" id="KW-0418">Kinase</keyword>
<feature type="compositionally biased region" description="Basic and acidic residues" evidence="11">
    <location>
        <begin position="675"/>
        <end position="686"/>
    </location>
</feature>
<feature type="transmembrane region" description="Helical" evidence="12">
    <location>
        <begin position="42"/>
        <end position="62"/>
    </location>
</feature>
<dbReference type="Gene3D" id="3.40.50.300">
    <property type="entry name" value="P-loop containing nucleotide triphosphate hydrolases"/>
    <property type="match status" value="1"/>
</dbReference>
<dbReference type="NCBIfam" id="TIGR00041">
    <property type="entry name" value="DTMP_kinase"/>
    <property type="match status" value="1"/>
</dbReference>
<dbReference type="SUPFAM" id="SSF52540">
    <property type="entry name" value="P-loop containing nucleoside triphosphate hydrolases"/>
    <property type="match status" value="1"/>
</dbReference>
<keyword evidence="6 10" id="KW-0547">Nucleotide-binding</keyword>
<keyword evidence="5 10" id="KW-0545">Nucleotide biosynthesis</keyword>
<dbReference type="EMBL" id="BAABAZ010000006">
    <property type="protein sequence ID" value="GAA4284639.1"/>
    <property type="molecule type" value="Genomic_DNA"/>
</dbReference>
<keyword evidence="4 10" id="KW-0808">Transferase</keyword>
<organism evidence="14 15">
    <name type="scientific">Brevibacterium daeguense</name>
    <dbReference type="NCBI Taxonomy" id="909936"/>
    <lineage>
        <taxon>Bacteria</taxon>
        <taxon>Bacillati</taxon>
        <taxon>Actinomycetota</taxon>
        <taxon>Actinomycetes</taxon>
        <taxon>Micrococcales</taxon>
        <taxon>Brevibacteriaceae</taxon>
        <taxon>Brevibacterium</taxon>
    </lineage>
</organism>
<evidence type="ECO:0000256" key="10">
    <source>
        <dbReference type="HAMAP-Rule" id="MF_00165"/>
    </source>
</evidence>
<evidence type="ECO:0000256" key="1">
    <source>
        <dbReference type="ARBA" id="ARBA00009776"/>
    </source>
</evidence>
<feature type="transmembrane region" description="Helical" evidence="12">
    <location>
        <begin position="348"/>
        <end position="373"/>
    </location>
</feature>